<protein>
    <submittedName>
        <fullName evidence="2">Uncharacterized protein LOC108036983</fullName>
    </submittedName>
</protein>
<evidence type="ECO:0000313" key="2">
    <source>
        <dbReference type="RefSeq" id="XP_016968936.1"/>
    </source>
</evidence>
<dbReference type="PANTHER" id="PTHR20987">
    <property type="entry name" value="CHITIN-BINDING TYPE-2 DOMAIN-CONTAINING PROTEIN-RELATED"/>
    <property type="match status" value="1"/>
</dbReference>
<organism evidence="2">
    <name type="scientific">Drosophila rhopaloa</name>
    <name type="common">Fruit fly</name>
    <dbReference type="NCBI Taxonomy" id="1041015"/>
    <lineage>
        <taxon>Eukaryota</taxon>
        <taxon>Metazoa</taxon>
        <taxon>Ecdysozoa</taxon>
        <taxon>Arthropoda</taxon>
        <taxon>Hexapoda</taxon>
        <taxon>Insecta</taxon>
        <taxon>Pterygota</taxon>
        <taxon>Neoptera</taxon>
        <taxon>Endopterygota</taxon>
        <taxon>Diptera</taxon>
        <taxon>Brachycera</taxon>
        <taxon>Muscomorpha</taxon>
        <taxon>Ephydroidea</taxon>
        <taxon>Drosophilidae</taxon>
        <taxon>Drosophila</taxon>
        <taxon>Sophophora</taxon>
    </lineage>
</organism>
<dbReference type="OrthoDB" id="7913749at2759"/>
<accession>A0A6P4E5Z6</accession>
<sequence length="101" mass="11149">MKAALVLLCLALSMALCAGVYGCNPDGNNQPDCTNSTNVQVKIRNFWDPTHYWWCASLGSQDPEAKICEPPTDDSEETTGFDPTSKSCIPWSQWKYITPCA</sequence>
<proteinExistence type="predicted"/>
<feature type="chain" id="PRO_5028310177" evidence="1">
    <location>
        <begin position="23"/>
        <end position="101"/>
    </location>
</feature>
<dbReference type="RefSeq" id="XP_016968936.1">
    <property type="nucleotide sequence ID" value="XM_017113447.1"/>
</dbReference>
<feature type="signal peptide" evidence="1">
    <location>
        <begin position="1"/>
        <end position="22"/>
    </location>
</feature>
<dbReference type="AlphaFoldDB" id="A0A6P4E5Z6"/>
<dbReference type="PANTHER" id="PTHR20987:SF0">
    <property type="entry name" value="CHITIN-BINDING TYPE-2 DOMAIN-CONTAINING PROTEIN-RELATED"/>
    <property type="match status" value="1"/>
</dbReference>
<reference evidence="2" key="1">
    <citation type="submission" date="2025-08" db="UniProtKB">
        <authorList>
            <consortium name="RefSeq"/>
        </authorList>
    </citation>
    <scope>IDENTIFICATION</scope>
</reference>
<name>A0A6P4E5Z6_DRORH</name>
<dbReference type="PROSITE" id="PS51257">
    <property type="entry name" value="PROKAR_LIPOPROTEIN"/>
    <property type="match status" value="1"/>
</dbReference>
<gene>
    <name evidence="2" type="primary">LOC108036983</name>
</gene>
<evidence type="ECO:0000256" key="1">
    <source>
        <dbReference type="SAM" id="SignalP"/>
    </source>
</evidence>
<keyword evidence="1" id="KW-0732">Signal</keyword>